<keyword evidence="4 5" id="KW-0234">DNA repair</keyword>
<dbReference type="InterPro" id="IPR011034">
    <property type="entry name" value="Formyl_transferase-like_C_sf"/>
</dbReference>
<dbReference type="InterPro" id="IPR036995">
    <property type="entry name" value="MPG_sf"/>
</dbReference>
<dbReference type="GO" id="GO:0006284">
    <property type="term" value="P:base-excision repair"/>
    <property type="evidence" value="ECO:0007669"/>
    <property type="project" value="InterPro"/>
</dbReference>
<dbReference type="SUPFAM" id="SSF50486">
    <property type="entry name" value="FMT C-terminal domain-like"/>
    <property type="match status" value="1"/>
</dbReference>
<dbReference type="NCBIfam" id="TIGR00567">
    <property type="entry name" value="3mg"/>
    <property type="match status" value="1"/>
</dbReference>
<dbReference type="Gene3D" id="3.10.300.10">
    <property type="entry name" value="Methylpurine-DNA glycosylase (MPG)"/>
    <property type="match status" value="1"/>
</dbReference>
<dbReference type="RefSeq" id="WP_239672490.1">
    <property type="nucleotide sequence ID" value="NZ_CP049742.1"/>
</dbReference>
<dbReference type="PANTHER" id="PTHR10429:SF0">
    <property type="entry name" value="DNA-3-METHYLADENINE GLYCOSYLASE"/>
    <property type="match status" value="1"/>
</dbReference>
<name>A0A7S8HGH5_9BACI</name>
<keyword evidence="7" id="KW-1185">Reference proteome</keyword>
<dbReference type="HAMAP" id="MF_00527">
    <property type="entry name" value="3MGH"/>
    <property type="match status" value="1"/>
</dbReference>
<dbReference type="EC" id="3.2.2.-" evidence="5"/>
<dbReference type="GO" id="GO:0003677">
    <property type="term" value="F:DNA binding"/>
    <property type="evidence" value="ECO:0007669"/>
    <property type="project" value="InterPro"/>
</dbReference>
<dbReference type="AlphaFoldDB" id="A0A7S8HGH5"/>
<sequence length="210" mass="23523">MEFSVLRPCFYEKPTIELAQELIGKLLVKKTDEETLVARIVETEAYLGTNDRAAHSFGNRRTKRTDVMFGPPGYIYTYLMHTHCLINVVGGQIDQPEAVLIRAVEPIAGMEEMQKRRGSLKRDVDVTNGPGKLTKAMGITMEVYGEPCWGENLFIANGEKPSSIMASRRIGIDGSGEAVDYLYRFTSPQSRFVSGTKKQNNGIILNREEQ</sequence>
<dbReference type="InterPro" id="IPR003180">
    <property type="entry name" value="MPG"/>
</dbReference>
<gene>
    <name evidence="6" type="ORF">G8O30_13020</name>
</gene>
<dbReference type="EMBL" id="CP049742">
    <property type="protein sequence ID" value="QPC47812.1"/>
    <property type="molecule type" value="Genomic_DNA"/>
</dbReference>
<evidence type="ECO:0000313" key="7">
    <source>
        <dbReference type="Proteomes" id="UP000593626"/>
    </source>
</evidence>
<dbReference type="KEGG" id="mcui:G8O30_13020"/>
<proteinExistence type="inferred from homology"/>
<evidence type="ECO:0000256" key="5">
    <source>
        <dbReference type="HAMAP-Rule" id="MF_00527"/>
    </source>
</evidence>
<dbReference type="Pfam" id="PF02245">
    <property type="entry name" value="Pur_DNA_glyco"/>
    <property type="match status" value="1"/>
</dbReference>
<dbReference type="CDD" id="cd00540">
    <property type="entry name" value="AAG"/>
    <property type="match status" value="1"/>
</dbReference>
<comment type="similarity">
    <text evidence="1 5">Belongs to the DNA glycosylase MPG family.</text>
</comment>
<evidence type="ECO:0000313" key="6">
    <source>
        <dbReference type="EMBL" id="QPC47812.1"/>
    </source>
</evidence>
<accession>A0A7S8HGH5</accession>
<evidence type="ECO:0000256" key="1">
    <source>
        <dbReference type="ARBA" id="ARBA00009232"/>
    </source>
</evidence>
<evidence type="ECO:0000256" key="2">
    <source>
        <dbReference type="ARBA" id="ARBA00022763"/>
    </source>
</evidence>
<dbReference type="FunFam" id="3.10.300.10:FF:000001">
    <property type="entry name" value="Putative 3-methyladenine DNA glycosylase"/>
    <property type="match status" value="1"/>
</dbReference>
<protein>
    <recommendedName>
        <fullName evidence="5">Putative 3-methyladenine DNA glycosylase</fullName>
        <ecNumber evidence="5">3.2.2.-</ecNumber>
    </recommendedName>
</protein>
<organism evidence="6 7">
    <name type="scientific">Mangrovibacillus cuniculi</name>
    <dbReference type="NCBI Taxonomy" id="2593652"/>
    <lineage>
        <taxon>Bacteria</taxon>
        <taxon>Bacillati</taxon>
        <taxon>Bacillota</taxon>
        <taxon>Bacilli</taxon>
        <taxon>Bacillales</taxon>
        <taxon>Bacillaceae</taxon>
        <taxon>Mangrovibacillus</taxon>
    </lineage>
</organism>
<reference evidence="6 7" key="1">
    <citation type="submission" date="2019-07" db="EMBL/GenBank/DDBJ databases">
        <title>Genome sequence of 2 isolates from Red Sea Mangroves.</title>
        <authorList>
            <person name="Sefrji F."/>
            <person name="Michoud G."/>
            <person name="Merlino G."/>
            <person name="Daffonchio D."/>
        </authorList>
    </citation>
    <scope>NUCLEOTIDE SEQUENCE [LARGE SCALE GENOMIC DNA]</scope>
    <source>
        <strain evidence="6 7">R1DC41</strain>
    </source>
</reference>
<keyword evidence="2 5" id="KW-0227">DNA damage</keyword>
<evidence type="ECO:0000256" key="3">
    <source>
        <dbReference type="ARBA" id="ARBA00022801"/>
    </source>
</evidence>
<evidence type="ECO:0000256" key="4">
    <source>
        <dbReference type="ARBA" id="ARBA00023204"/>
    </source>
</evidence>
<dbReference type="GO" id="GO:0003905">
    <property type="term" value="F:alkylbase DNA N-glycosylase activity"/>
    <property type="evidence" value="ECO:0007669"/>
    <property type="project" value="InterPro"/>
</dbReference>
<dbReference type="NCBIfam" id="NF002002">
    <property type="entry name" value="PRK00802.1-2"/>
    <property type="match status" value="1"/>
</dbReference>
<keyword evidence="6" id="KW-0326">Glycosidase</keyword>
<dbReference type="Proteomes" id="UP000593626">
    <property type="component" value="Chromosome"/>
</dbReference>
<dbReference type="PANTHER" id="PTHR10429">
    <property type="entry name" value="DNA-3-METHYLADENINE GLYCOSYLASE"/>
    <property type="match status" value="1"/>
</dbReference>
<keyword evidence="3 5" id="KW-0378">Hydrolase</keyword>